<keyword evidence="1" id="KW-0812">Transmembrane</keyword>
<proteinExistence type="predicted"/>
<protein>
    <recommendedName>
        <fullName evidence="3">NADH dehydrogenase [ubiquinone] 1 alpha subcomplex subunit 4</fullName>
    </recommendedName>
</protein>
<dbReference type="PANTHER" id="PTHR14256:SF1">
    <property type="entry name" value="GEO09626P1"/>
    <property type="match status" value="1"/>
</dbReference>
<dbReference type="EMBL" id="KQ418839">
    <property type="protein sequence ID" value="KOF85673.1"/>
    <property type="molecule type" value="Genomic_DNA"/>
</dbReference>
<sequence>MKGLSLQSLKTHPSLVPLYVFVGAGMAGAFFYITRLATRSLDVSWTKSTELPWTQVSPTHQYKFYSPNIKYSELKHPEERPDI</sequence>
<organism evidence="2">
    <name type="scientific">Octopus bimaculoides</name>
    <name type="common">California two-spotted octopus</name>
    <dbReference type="NCBI Taxonomy" id="37653"/>
    <lineage>
        <taxon>Eukaryota</taxon>
        <taxon>Metazoa</taxon>
        <taxon>Spiralia</taxon>
        <taxon>Lophotrochozoa</taxon>
        <taxon>Mollusca</taxon>
        <taxon>Cephalopoda</taxon>
        <taxon>Coleoidea</taxon>
        <taxon>Octopodiformes</taxon>
        <taxon>Octopoda</taxon>
        <taxon>Incirrata</taxon>
        <taxon>Octopodidae</taxon>
        <taxon>Octopus</taxon>
    </lineage>
</organism>
<dbReference type="OrthoDB" id="5511684at2759"/>
<dbReference type="PANTHER" id="PTHR14256">
    <property type="entry name" value="NADH-UBIQUINONE OXIDOREDUCTASE MLRQ SUBUNIT"/>
    <property type="match status" value="1"/>
</dbReference>
<evidence type="ECO:0008006" key="3">
    <source>
        <dbReference type="Google" id="ProtNLM"/>
    </source>
</evidence>
<dbReference type="STRING" id="37653.A0A0L8H8R9"/>
<dbReference type="KEGG" id="obi:106872125"/>
<name>A0A0L8H8R9_OCTBM</name>
<dbReference type="InterPro" id="IPR010530">
    <property type="entry name" value="B12D"/>
</dbReference>
<evidence type="ECO:0000313" key="2">
    <source>
        <dbReference type="EMBL" id="KOF85673.1"/>
    </source>
</evidence>
<dbReference type="OMA" id="PWNKMSP"/>
<evidence type="ECO:0000256" key="1">
    <source>
        <dbReference type="SAM" id="Phobius"/>
    </source>
</evidence>
<gene>
    <name evidence="2" type="ORF">OCBIM_22019971mg</name>
</gene>
<keyword evidence="1" id="KW-0472">Membrane</keyword>
<dbReference type="Pfam" id="PF06522">
    <property type="entry name" value="B12D"/>
    <property type="match status" value="1"/>
</dbReference>
<feature type="transmembrane region" description="Helical" evidence="1">
    <location>
        <begin position="15"/>
        <end position="33"/>
    </location>
</feature>
<dbReference type="AlphaFoldDB" id="A0A0L8H8R9"/>
<accession>A0A0L8H8R9</accession>
<keyword evidence="1" id="KW-1133">Transmembrane helix</keyword>
<reference evidence="2" key="1">
    <citation type="submission" date="2015-07" db="EMBL/GenBank/DDBJ databases">
        <title>MeaNS - Measles Nucleotide Surveillance Program.</title>
        <authorList>
            <person name="Tran T."/>
            <person name="Druce J."/>
        </authorList>
    </citation>
    <scope>NUCLEOTIDE SEQUENCE</scope>
    <source>
        <strain evidence="2">UCB-OBI-ISO-001</strain>
        <tissue evidence="2">Gonad</tissue>
    </source>
</reference>